<dbReference type="PANTHER" id="PTHR12224:SF0">
    <property type="entry name" value="BETA-1,4-MANNOSYL-GLYCOPROTEIN 4-BETA-N-ACETYLGLUCOSAMINYLTRANSFERASE"/>
    <property type="match status" value="1"/>
</dbReference>
<dbReference type="GeneID" id="63715003"/>
<proteinExistence type="predicted"/>
<dbReference type="InterPro" id="IPR006813">
    <property type="entry name" value="Glyco_trans_17"/>
</dbReference>
<gene>
    <name evidence="1" type="ORF">DCS_02360</name>
</gene>
<dbReference type="AlphaFoldDB" id="A0A151GVT9"/>
<organism evidence="1 2">
    <name type="scientific">Drechmeria coniospora</name>
    <name type="common">Nematophagous fungus</name>
    <name type="synonym">Meria coniospora</name>
    <dbReference type="NCBI Taxonomy" id="98403"/>
    <lineage>
        <taxon>Eukaryota</taxon>
        <taxon>Fungi</taxon>
        <taxon>Dikarya</taxon>
        <taxon>Ascomycota</taxon>
        <taxon>Pezizomycotina</taxon>
        <taxon>Sordariomycetes</taxon>
        <taxon>Hypocreomycetidae</taxon>
        <taxon>Hypocreales</taxon>
        <taxon>Ophiocordycipitaceae</taxon>
        <taxon>Drechmeria</taxon>
    </lineage>
</organism>
<sequence>MLPLSHSLDKRARLRQLLLAVVAGLVVVSILLLRPASLLPTLALMAGADIPGLAEALEAAAESCESYGWQRFVPESSSGKRRVYDLFMINTELDWLEIRLGTTYDAVDYFIIFEADITFTGLAKPLFVRDNWSKFKRFHRKMIYHKVEFPPGFNATDMWKKERFTRDAMLEQGLQQLRGRQEPRAGDVIIFADVDEIPRPEVLHLLRACQFPRRVTLRGRFYYYSFQFLHRGDEWRAPHATYYEGLDTILPNDLRGGVGKNAHESVDIANASWHCSSCFKTVHEVRVKMESFSHTEYNIEKYRDSHWIADHVRQGTDMWERNREVYDRIDGNRDLPDYLLKHADRFPYMINRDGPTAGFSDYP</sequence>
<name>A0A151GVT9_DRECN</name>
<keyword evidence="1" id="KW-0808">Transferase</keyword>
<dbReference type="GO" id="GO:0003830">
    <property type="term" value="F:beta-1,4-mannosylglycoprotein 4-beta-N-acetylglucosaminyltransferase activity"/>
    <property type="evidence" value="ECO:0007669"/>
    <property type="project" value="InterPro"/>
</dbReference>
<reference evidence="1 2" key="1">
    <citation type="journal article" date="2016" name="Sci. Rep.">
        <title>Insights into Adaptations to a Near-Obligate Nematode Endoparasitic Lifestyle from the Finished Genome of Drechmeria coniospora.</title>
        <authorList>
            <person name="Zhang L."/>
            <person name="Zhou Z."/>
            <person name="Guo Q."/>
            <person name="Fokkens L."/>
            <person name="Miskei M."/>
            <person name="Pocsi I."/>
            <person name="Zhang W."/>
            <person name="Chen M."/>
            <person name="Wang L."/>
            <person name="Sun Y."/>
            <person name="Donzelli B.G."/>
            <person name="Gibson D.M."/>
            <person name="Nelson D.R."/>
            <person name="Luo J.G."/>
            <person name="Rep M."/>
            <person name="Liu H."/>
            <person name="Yang S."/>
            <person name="Wang J."/>
            <person name="Krasnoff S.B."/>
            <person name="Xu Y."/>
            <person name="Molnar I."/>
            <person name="Lin M."/>
        </authorList>
    </citation>
    <scope>NUCLEOTIDE SEQUENCE [LARGE SCALE GENOMIC DNA]</scope>
    <source>
        <strain evidence="1 2">ARSEF 6962</strain>
    </source>
</reference>
<accession>A0A151GVT9</accession>
<evidence type="ECO:0000313" key="2">
    <source>
        <dbReference type="Proteomes" id="UP000076580"/>
    </source>
</evidence>
<dbReference type="RefSeq" id="XP_040660571.1">
    <property type="nucleotide sequence ID" value="XM_040799688.1"/>
</dbReference>
<evidence type="ECO:0000313" key="1">
    <source>
        <dbReference type="EMBL" id="KYK61219.1"/>
    </source>
</evidence>
<dbReference type="Proteomes" id="UP000076580">
    <property type="component" value="Chromosome 01"/>
</dbReference>
<dbReference type="PANTHER" id="PTHR12224">
    <property type="entry name" value="BETA-1,4-MANNOSYL-GLYCOPROTEIN BETA-1,4-N-ACETYLGLUCOSAMINYL-TRANSFERASE"/>
    <property type="match status" value="1"/>
</dbReference>
<dbReference type="InParanoid" id="A0A151GVT9"/>
<protein>
    <submittedName>
        <fullName evidence="1">Glycosyltransferase family 17</fullName>
    </submittedName>
</protein>
<dbReference type="STRING" id="98403.A0A151GVT9"/>
<dbReference type="EMBL" id="LAYC01000001">
    <property type="protein sequence ID" value="KYK61219.1"/>
    <property type="molecule type" value="Genomic_DNA"/>
</dbReference>
<comment type="caution">
    <text evidence="1">The sequence shown here is derived from an EMBL/GenBank/DDBJ whole genome shotgun (WGS) entry which is preliminary data.</text>
</comment>
<dbReference type="Pfam" id="PF04724">
    <property type="entry name" value="Glyco_transf_17"/>
    <property type="match status" value="1"/>
</dbReference>
<keyword evidence="2" id="KW-1185">Reference proteome</keyword>
<dbReference type="GO" id="GO:0006044">
    <property type="term" value="P:N-acetylglucosamine metabolic process"/>
    <property type="evidence" value="ECO:0007669"/>
    <property type="project" value="TreeGrafter"/>
</dbReference>
<dbReference type="GO" id="GO:0016020">
    <property type="term" value="C:membrane"/>
    <property type="evidence" value="ECO:0007669"/>
    <property type="project" value="InterPro"/>
</dbReference>